<comment type="caution">
    <text evidence="6">The sequence shown here is derived from an EMBL/GenBank/DDBJ whole genome shotgun (WGS) entry which is preliminary data.</text>
</comment>
<accession>A0A423S9E3</accession>
<dbReference type="InterPro" id="IPR007889">
    <property type="entry name" value="HTH_Psq"/>
</dbReference>
<evidence type="ECO:0000313" key="6">
    <source>
        <dbReference type="EMBL" id="ROT60853.1"/>
    </source>
</evidence>
<dbReference type="Proteomes" id="UP000283509">
    <property type="component" value="Unassembled WGS sequence"/>
</dbReference>
<evidence type="ECO:0000256" key="3">
    <source>
        <dbReference type="SAM" id="MobiDB-lite"/>
    </source>
</evidence>
<evidence type="ECO:0000313" key="7">
    <source>
        <dbReference type="Proteomes" id="UP000283509"/>
    </source>
</evidence>
<protein>
    <recommendedName>
        <fullName evidence="8">HTH psq-type domain-containing protein</fullName>
    </recommendedName>
</protein>
<organism evidence="6 7">
    <name type="scientific">Penaeus vannamei</name>
    <name type="common">Whiteleg shrimp</name>
    <name type="synonym">Litopenaeus vannamei</name>
    <dbReference type="NCBI Taxonomy" id="6689"/>
    <lineage>
        <taxon>Eukaryota</taxon>
        <taxon>Metazoa</taxon>
        <taxon>Ecdysozoa</taxon>
        <taxon>Arthropoda</taxon>
        <taxon>Crustacea</taxon>
        <taxon>Multicrustacea</taxon>
        <taxon>Malacostraca</taxon>
        <taxon>Eumalacostraca</taxon>
        <taxon>Eucarida</taxon>
        <taxon>Decapoda</taxon>
        <taxon>Dendrobranchiata</taxon>
        <taxon>Penaeoidea</taxon>
        <taxon>Penaeidae</taxon>
        <taxon>Penaeus</taxon>
    </lineage>
</organism>
<keyword evidence="2" id="KW-0539">Nucleus</keyword>
<dbReference type="InterPro" id="IPR011333">
    <property type="entry name" value="SKP1/BTB/POZ_sf"/>
</dbReference>
<evidence type="ECO:0000256" key="2">
    <source>
        <dbReference type="ARBA" id="ARBA00023242"/>
    </source>
</evidence>
<reference evidence="6 7" key="2">
    <citation type="submission" date="2019-01" db="EMBL/GenBank/DDBJ databases">
        <title>The decoding of complex shrimp genome reveals the adaptation for benthos swimmer, frequently molting mechanism and breeding impact on genome.</title>
        <authorList>
            <person name="Sun Y."/>
            <person name="Gao Y."/>
            <person name="Yu Y."/>
        </authorList>
    </citation>
    <scope>NUCLEOTIDE SEQUENCE [LARGE SCALE GENOMIC DNA]</scope>
    <source>
        <tissue evidence="6">Muscle</tissue>
    </source>
</reference>
<evidence type="ECO:0000256" key="1">
    <source>
        <dbReference type="ARBA" id="ARBA00004123"/>
    </source>
</evidence>
<dbReference type="InterPro" id="IPR000210">
    <property type="entry name" value="BTB/POZ_dom"/>
</dbReference>
<dbReference type="SUPFAM" id="SSF46689">
    <property type="entry name" value="Homeodomain-like"/>
    <property type="match status" value="3"/>
</dbReference>
<dbReference type="OrthoDB" id="6482909at2759"/>
<dbReference type="InterPro" id="IPR009057">
    <property type="entry name" value="Homeodomain-like_sf"/>
</dbReference>
<evidence type="ECO:0000259" key="5">
    <source>
        <dbReference type="Pfam" id="PF05225"/>
    </source>
</evidence>
<sequence>MLEEVSEERPMVVVFPGVNFDALQVIVAYMYRGQVNVPAELLPHVIELAKMLKVKGLIELPAQLDTVIAGSGGKVATAHEAGNQEHLDMHHEDEGLVEFEVTAAEHEPTVTSNTQQQSVNTHNPITVMTQNSADVQPVSTIQIQHSEHPESEKMEAAVARRVEIAKGEVEDEDEHVLIQPEDIQLSTVDDLTHTQIVKLSENGTVGEVLFSGDYIHSERAGDDHHASADDSLCLQEGQDYSASKKRRKVIYKLARYGPEDLQRAIEDVRSGMGTLREIAERYGVPHSTLSVNARMAGISVQQRNLDYDNETLEAAKQAVKGGSSYMKVAREYNIPKSVLWRRCQREGVLRGEARRCYNYSPDDIDQARQMLLGGRPLSTIVKDTKIPKTTLFRIKEQLVREGKMPASCINRSIRPRRPSENSLQQAITACKEEGMSQGRASEKFQVSKTTVWRRLKRMKQLDPDQRNSENEIDRQNVKIEVVDNISGDHLADTYDEGITMRYAEDGDLRYVDTIDGQNSEERTLDCATVSAKYGNLSGTDKLLQNKDAGQSKMGTEKHVSYEVVPESSIVQSEGQNIVIASSQSSFIDSKHLGIFTSEGHMIPAGEQLTITQDNKVVPATEGSRENAGNTQFELEMPLMNLPGGGYQVVGSEIVIGGQQMVVLEPSGSNPHHPTNSDHHLVVASFSQMDGLDDLSKVERTVSVENLETENQQVQDMKQESSRPQQNSD</sequence>
<feature type="domain" description="HTH psq-type" evidence="5">
    <location>
        <begin position="420"/>
        <end position="457"/>
    </location>
</feature>
<dbReference type="Gene3D" id="1.10.10.60">
    <property type="entry name" value="Homeodomain-like"/>
    <property type="match status" value="3"/>
</dbReference>
<proteinExistence type="predicted"/>
<comment type="subcellular location">
    <subcellularLocation>
        <location evidence="1">Nucleus</location>
    </subcellularLocation>
</comment>
<dbReference type="PANTHER" id="PTHR23110">
    <property type="entry name" value="BTB DOMAIN TRANSCRIPTION FACTOR"/>
    <property type="match status" value="1"/>
</dbReference>
<feature type="domain" description="BTB" evidence="4">
    <location>
        <begin position="7"/>
        <end position="59"/>
    </location>
</feature>
<feature type="domain" description="HTH psq-type" evidence="5">
    <location>
        <begin position="308"/>
        <end position="345"/>
    </location>
</feature>
<dbReference type="PANTHER" id="PTHR23110:SF109">
    <property type="entry name" value="FI07618P-RELATED"/>
    <property type="match status" value="1"/>
</dbReference>
<feature type="domain" description="HTH psq-type" evidence="5">
    <location>
        <begin position="258"/>
        <end position="292"/>
    </location>
</feature>
<dbReference type="GO" id="GO:0006357">
    <property type="term" value="P:regulation of transcription by RNA polymerase II"/>
    <property type="evidence" value="ECO:0007669"/>
    <property type="project" value="TreeGrafter"/>
</dbReference>
<dbReference type="InterPro" id="IPR051095">
    <property type="entry name" value="Dros_DevTransReg"/>
</dbReference>
<dbReference type="Gene3D" id="3.30.710.10">
    <property type="entry name" value="Potassium Channel Kv1.1, Chain A"/>
    <property type="match status" value="1"/>
</dbReference>
<gene>
    <name evidence="6" type="ORF">C7M84_021508</name>
</gene>
<feature type="region of interest" description="Disordered" evidence="3">
    <location>
        <begin position="705"/>
        <end position="728"/>
    </location>
</feature>
<evidence type="ECO:0008006" key="8">
    <source>
        <dbReference type="Google" id="ProtNLM"/>
    </source>
</evidence>
<reference evidence="6 7" key="1">
    <citation type="submission" date="2018-04" db="EMBL/GenBank/DDBJ databases">
        <authorList>
            <person name="Zhang X."/>
            <person name="Yuan J."/>
            <person name="Li F."/>
            <person name="Xiang J."/>
        </authorList>
    </citation>
    <scope>NUCLEOTIDE SEQUENCE [LARGE SCALE GENOMIC DNA]</scope>
    <source>
        <tissue evidence="6">Muscle</tissue>
    </source>
</reference>
<name>A0A423S9E3_PENVA</name>
<dbReference type="SUPFAM" id="SSF54695">
    <property type="entry name" value="POZ domain"/>
    <property type="match status" value="1"/>
</dbReference>
<dbReference type="GO" id="GO:0005634">
    <property type="term" value="C:nucleus"/>
    <property type="evidence" value="ECO:0007669"/>
    <property type="project" value="UniProtKB-SubCell"/>
</dbReference>
<keyword evidence="7" id="KW-1185">Reference proteome</keyword>
<dbReference type="GO" id="GO:0003677">
    <property type="term" value="F:DNA binding"/>
    <property type="evidence" value="ECO:0007669"/>
    <property type="project" value="InterPro"/>
</dbReference>
<dbReference type="AlphaFoldDB" id="A0A423S9E3"/>
<evidence type="ECO:0000259" key="4">
    <source>
        <dbReference type="Pfam" id="PF00651"/>
    </source>
</evidence>
<dbReference type="Pfam" id="PF00651">
    <property type="entry name" value="BTB"/>
    <property type="match status" value="1"/>
</dbReference>
<dbReference type="EMBL" id="QCYY01004515">
    <property type="protein sequence ID" value="ROT60853.1"/>
    <property type="molecule type" value="Genomic_DNA"/>
</dbReference>
<dbReference type="Pfam" id="PF05225">
    <property type="entry name" value="HTH_psq"/>
    <property type="match status" value="3"/>
</dbReference>